<feature type="compositionally biased region" description="Low complexity" evidence="1">
    <location>
        <begin position="15"/>
        <end position="25"/>
    </location>
</feature>
<keyword evidence="2" id="KW-1133">Transmembrane helix</keyword>
<dbReference type="Pfam" id="PF00557">
    <property type="entry name" value="Peptidase_M24"/>
    <property type="match status" value="1"/>
</dbReference>
<gene>
    <name evidence="4" type="ORF">T069G_02820</name>
</gene>
<dbReference type="InterPro" id="IPR050659">
    <property type="entry name" value="Peptidase_M24B"/>
</dbReference>
<protein>
    <submittedName>
        <fullName evidence="4">Metallopeptidase family m24 domain-containing protein</fullName>
    </submittedName>
</protein>
<dbReference type="SUPFAM" id="SSF53092">
    <property type="entry name" value="Creatinase/prolidase N-terminal domain"/>
    <property type="match status" value="1"/>
</dbReference>
<dbReference type="SUPFAM" id="SSF55920">
    <property type="entry name" value="Creatinase/aminopeptidase"/>
    <property type="match status" value="1"/>
</dbReference>
<keyword evidence="5" id="KW-1185">Reference proteome</keyword>
<dbReference type="GeneID" id="80864718"/>
<dbReference type="AlphaFoldDB" id="A0A9W9BLF9"/>
<sequence length="497" mass="55544">MDYHIIKDEKGVSLPTTSSPQQSQPEASQRRSTSSKRFRISIFTLLFLTALLIFKNAHNTPFSICTSHHHPNVAQVQQCSINNFKSDLSFLDPAEPIQPEEFLLRRDRLAQALAANNVDAFVLEPGYTFQYYGNISQQDWEPWEPEERPFLMLIMPQTSSDGSVSAKTAFLSPHFEEGRVRMLGIPSREEELDIVIWEEHWNPYTTLLESRLFSGKQSPTLMADEEIRDYIVRGLDGAGFRTVGLSPEAELVRQLKTPAEVELLRAVNTGTVAAVRAMRPCLVPGLTENEVTSILDQTMLSIGFGLFFNIVLFEEHGALPHGGFVTGDKKLTYDTMVVIDVGAHYLGYSSDICRSFMIDVPPGMTASTTHSDPLRVEKENVWRIVLEAQTAAAKAMKPNNTAASVDIAARTVIEDAGYGYGFTHRLGHGIGIKAHESPYLNKWNTGSLLRPGMTFTNEPGIYLENKFGVRHEDIYLVKEDGEAELLTGQRARGMYEP</sequence>
<feature type="region of interest" description="Disordered" evidence="1">
    <location>
        <begin position="11"/>
        <end position="33"/>
    </location>
</feature>
<evidence type="ECO:0000256" key="1">
    <source>
        <dbReference type="SAM" id="MobiDB-lite"/>
    </source>
</evidence>
<evidence type="ECO:0000256" key="2">
    <source>
        <dbReference type="SAM" id="Phobius"/>
    </source>
</evidence>
<accession>A0A9W9BLF9</accession>
<evidence type="ECO:0000313" key="5">
    <source>
        <dbReference type="Proteomes" id="UP001140511"/>
    </source>
</evidence>
<comment type="caution">
    <text evidence="4">The sequence shown here is derived from an EMBL/GenBank/DDBJ whole genome shotgun (WGS) entry which is preliminary data.</text>
</comment>
<dbReference type="InterPro" id="IPR000994">
    <property type="entry name" value="Pept_M24"/>
</dbReference>
<keyword evidence="2" id="KW-0472">Membrane</keyword>
<reference evidence="4" key="1">
    <citation type="submission" date="2022-09" db="EMBL/GenBank/DDBJ databases">
        <title>Chromosome-level assembly of Trichoderma breve T069, a fungus used in development of biopesticide product.</title>
        <authorList>
            <person name="Lin R."/>
            <person name="Liu T."/>
        </authorList>
    </citation>
    <scope>NUCLEOTIDE SEQUENCE</scope>
    <source>
        <strain evidence="4">T069</strain>
    </source>
</reference>
<dbReference type="EMBL" id="JAOPEN010000002">
    <property type="protein sequence ID" value="KAJ4861866.1"/>
    <property type="molecule type" value="Genomic_DNA"/>
</dbReference>
<name>A0A9W9BLF9_9HYPO</name>
<dbReference type="Gene3D" id="3.40.350.10">
    <property type="entry name" value="Creatinase/prolidase N-terminal domain"/>
    <property type="match status" value="1"/>
</dbReference>
<dbReference type="InterPro" id="IPR036005">
    <property type="entry name" value="Creatinase/aminopeptidase-like"/>
</dbReference>
<feature type="transmembrane region" description="Helical" evidence="2">
    <location>
        <begin position="38"/>
        <end position="54"/>
    </location>
</feature>
<dbReference type="PANTHER" id="PTHR46112:SF2">
    <property type="entry name" value="XAA-PRO AMINOPEPTIDASE P-RELATED"/>
    <property type="match status" value="1"/>
</dbReference>
<evidence type="ECO:0000259" key="3">
    <source>
        <dbReference type="Pfam" id="PF00557"/>
    </source>
</evidence>
<keyword evidence="2" id="KW-0812">Transmembrane</keyword>
<dbReference type="PANTHER" id="PTHR46112">
    <property type="entry name" value="AMINOPEPTIDASE"/>
    <property type="match status" value="1"/>
</dbReference>
<proteinExistence type="predicted"/>
<dbReference type="InterPro" id="IPR029149">
    <property type="entry name" value="Creatin/AminoP/Spt16_N"/>
</dbReference>
<dbReference type="Proteomes" id="UP001140511">
    <property type="component" value="Unassembled WGS sequence"/>
</dbReference>
<organism evidence="4 5">
    <name type="scientific">Trichoderma breve</name>
    <dbReference type="NCBI Taxonomy" id="2034170"/>
    <lineage>
        <taxon>Eukaryota</taxon>
        <taxon>Fungi</taxon>
        <taxon>Dikarya</taxon>
        <taxon>Ascomycota</taxon>
        <taxon>Pezizomycotina</taxon>
        <taxon>Sordariomycetes</taxon>
        <taxon>Hypocreomycetidae</taxon>
        <taxon>Hypocreales</taxon>
        <taxon>Hypocreaceae</taxon>
        <taxon>Trichoderma</taxon>
    </lineage>
</organism>
<dbReference type="Gene3D" id="3.90.230.10">
    <property type="entry name" value="Creatinase/methionine aminopeptidase superfamily"/>
    <property type="match status" value="1"/>
</dbReference>
<feature type="domain" description="Peptidase M24" evidence="3">
    <location>
        <begin position="263"/>
        <end position="479"/>
    </location>
</feature>
<evidence type="ECO:0000313" key="4">
    <source>
        <dbReference type="EMBL" id="KAJ4861866.1"/>
    </source>
</evidence>
<dbReference type="RefSeq" id="XP_056030922.1">
    <property type="nucleotide sequence ID" value="XM_056170030.1"/>
</dbReference>